<gene>
    <name evidence="1" type="ordered locus">CLOST_0619</name>
</gene>
<name>E3PWD0_ACESD</name>
<evidence type="ECO:0000313" key="2">
    <source>
        <dbReference type="Proteomes" id="UP000007041"/>
    </source>
</evidence>
<evidence type="ECO:0000313" key="1">
    <source>
        <dbReference type="EMBL" id="CBH20745.1"/>
    </source>
</evidence>
<keyword evidence="2" id="KW-1185">Reference proteome</keyword>
<dbReference type="KEGG" id="cst:CLOST_0619"/>
<dbReference type="Proteomes" id="UP000007041">
    <property type="component" value="Chromosome"/>
</dbReference>
<reference evidence="2" key="1">
    <citation type="journal article" date="2010" name="BMC Genomics">
        <title>Clostridium sticklandii, a specialist in amino acid degradation:revisiting its metabolism through its genome sequence.</title>
        <authorList>
            <person name="Fonknechten N."/>
            <person name="Chaussonnerie S."/>
            <person name="Tricot S."/>
            <person name="Lajus A."/>
            <person name="Andreesen J.R."/>
            <person name="Perchat N."/>
            <person name="Pelletier E."/>
            <person name="Gouyvenoux M."/>
            <person name="Barbe V."/>
            <person name="Salanoubat M."/>
            <person name="Le Paslier D."/>
            <person name="Weissenbach J."/>
            <person name="Cohen G.N."/>
            <person name="Kreimeyer A."/>
        </authorList>
    </citation>
    <scope>NUCLEOTIDE SEQUENCE [LARGE SCALE GENOMIC DNA]</scope>
    <source>
        <strain evidence="2">ATCC 12662 / DSM 519 / JCM 1433 / CCUG 9281 / NCIMB 10654 / HF</strain>
    </source>
</reference>
<sequence>MFSSTIPSFSFFSISLKPFLNKTAERENINKSIISFNSVSIGSRLLTAGVRIIRVERTSLFVLSIFLSLKK</sequence>
<dbReference type="AlphaFoldDB" id="E3PWD0"/>
<dbReference type="EMBL" id="FP565809">
    <property type="protein sequence ID" value="CBH20745.1"/>
    <property type="molecule type" value="Genomic_DNA"/>
</dbReference>
<dbReference type="HOGENOM" id="CLU_2733008_0_0_9"/>
<proteinExistence type="predicted"/>
<protein>
    <submittedName>
        <fullName evidence="1">Uncharacterized protein</fullName>
    </submittedName>
</protein>
<accession>E3PWD0</accession>
<organism evidence="1 2">
    <name type="scientific">Acetoanaerobium sticklandii (strain ATCC 12662 / DSM 519 / JCM 1433 / CCUG 9281 / NCIMB 10654 / HF)</name>
    <name type="common">Clostridium sticklandii</name>
    <dbReference type="NCBI Taxonomy" id="499177"/>
    <lineage>
        <taxon>Bacteria</taxon>
        <taxon>Bacillati</taxon>
        <taxon>Bacillota</taxon>
        <taxon>Clostridia</taxon>
        <taxon>Peptostreptococcales</taxon>
        <taxon>Filifactoraceae</taxon>
        <taxon>Acetoanaerobium</taxon>
    </lineage>
</organism>
<dbReference type="BioCyc" id="CSTI499177:GJE9-662-MONOMER"/>